<keyword evidence="2" id="KW-1185">Reference proteome</keyword>
<reference evidence="2" key="1">
    <citation type="submission" date="2016-10" db="EMBL/GenBank/DDBJ databases">
        <authorList>
            <person name="Varghese N."/>
        </authorList>
    </citation>
    <scope>NUCLEOTIDE SEQUENCE [LARGE SCALE GENOMIC DNA]</scope>
    <source>
        <strain evidence="2">DSM 18820</strain>
    </source>
</reference>
<evidence type="ECO:0008006" key="3">
    <source>
        <dbReference type="Google" id="ProtNLM"/>
    </source>
</evidence>
<evidence type="ECO:0000313" key="2">
    <source>
        <dbReference type="Proteomes" id="UP000182491"/>
    </source>
</evidence>
<name>A0A1I7KQB4_9BACT</name>
<organism evidence="1 2">
    <name type="scientific">Pontibacter akesuensis</name>
    <dbReference type="NCBI Taxonomy" id="388950"/>
    <lineage>
        <taxon>Bacteria</taxon>
        <taxon>Pseudomonadati</taxon>
        <taxon>Bacteroidota</taxon>
        <taxon>Cytophagia</taxon>
        <taxon>Cytophagales</taxon>
        <taxon>Hymenobacteraceae</taxon>
        <taxon>Pontibacter</taxon>
    </lineage>
</organism>
<sequence>MIIFENSIIKLDYDPATDIVVIEYPSLYGYLLPEIKHSLDILTDTVRSYDIKRVLLDASRTTVSVTPEESRELTVYLAGALARTRVRKLARVQSLDTTVETRATENIAHVQQEFTLPYLLQSFTQKAEALAWLQDESVTDRI</sequence>
<dbReference type="EMBL" id="FPCA01000007">
    <property type="protein sequence ID" value="SFU99601.1"/>
    <property type="molecule type" value="Genomic_DNA"/>
</dbReference>
<accession>A0A1I7KQB4</accession>
<dbReference type="Proteomes" id="UP000182491">
    <property type="component" value="Unassembled WGS sequence"/>
</dbReference>
<proteinExistence type="predicted"/>
<evidence type="ECO:0000313" key="1">
    <source>
        <dbReference type="EMBL" id="SFU99601.1"/>
    </source>
</evidence>
<dbReference type="STRING" id="388950.GCA_001611675_04041"/>
<gene>
    <name evidence="1" type="ORF">SAMN04487941_3978</name>
</gene>
<dbReference type="RefSeq" id="WP_068840260.1">
    <property type="nucleotide sequence ID" value="NZ_BMXC01000008.1"/>
</dbReference>
<dbReference type="AlphaFoldDB" id="A0A1I7KQB4"/>
<protein>
    <recommendedName>
        <fullName evidence="3">SpoIIAA-like</fullName>
    </recommendedName>
</protein>
<dbReference type="OrthoDB" id="852207at2"/>